<dbReference type="SUPFAM" id="SSF55785">
    <property type="entry name" value="PYP-like sensor domain (PAS domain)"/>
    <property type="match status" value="2"/>
</dbReference>
<dbReference type="GO" id="GO:0004674">
    <property type="term" value="F:protein serine/threonine kinase activity"/>
    <property type="evidence" value="ECO:0007669"/>
    <property type="project" value="UniProtKB-KW"/>
</dbReference>
<evidence type="ECO:0000256" key="1">
    <source>
        <dbReference type="ARBA" id="ARBA00001917"/>
    </source>
</evidence>
<dbReference type="InterPro" id="IPR000700">
    <property type="entry name" value="PAS-assoc_C"/>
</dbReference>
<keyword evidence="4" id="KW-0723">Serine/threonine-protein kinase</keyword>
<reference evidence="18" key="2">
    <citation type="submission" date="2015-07" db="EMBL/GenBank/DDBJ databases">
        <authorList>
            <person name="Noorani M."/>
        </authorList>
    </citation>
    <scope>NUCLEOTIDE SEQUENCE</scope>
</reference>
<dbReference type="Gene3D" id="3.30.450.20">
    <property type="entry name" value="PAS domain"/>
    <property type="match status" value="2"/>
</dbReference>
<dbReference type="GO" id="GO:0009882">
    <property type="term" value="F:blue light photoreceptor activity"/>
    <property type="evidence" value="ECO:0007669"/>
    <property type="project" value="UniProtKB-ARBA"/>
</dbReference>
<dbReference type="NCBIfam" id="TIGR00229">
    <property type="entry name" value="sensory_box"/>
    <property type="match status" value="2"/>
</dbReference>
<dbReference type="Pfam" id="PF13426">
    <property type="entry name" value="PAS_9"/>
    <property type="match status" value="2"/>
</dbReference>
<keyword evidence="5" id="KW-0600">Photoreceptor protein</keyword>
<proteinExistence type="evidence at transcript level"/>
<dbReference type="InterPro" id="IPR011009">
    <property type="entry name" value="Kinase-like_dom_sf"/>
</dbReference>
<dbReference type="PROSITE" id="PS50113">
    <property type="entry name" value="PAC"/>
    <property type="match status" value="2"/>
</dbReference>
<keyword evidence="10" id="KW-0067">ATP-binding</keyword>
<dbReference type="EMBL" id="KT321725">
    <property type="protein sequence ID" value="ANC96850.1"/>
    <property type="molecule type" value="mRNA"/>
</dbReference>
<dbReference type="Pfam" id="PF00069">
    <property type="entry name" value="Pkinase"/>
    <property type="match status" value="2"/>
</dbReference>
<protein>
    <recommendedName>
        <fullName evidence="3">non-specific serine/threonine protein kinase</fullName>
        <ecNumber evidence="3">2.7.11.1</ecNumber>
    </recommendedName>
</protein>
<evidence type="ECO:0000259" key="14">
    <source>
        <dbReference type="PROSITE" id="PS50011"/>
    </source>
</evidence>
<dbReference type="SUPFAM" id="SSF56112">
    <property type="entry name" value="Protein kinase-like (PK-like)"/>
    <property type="match status" value="1"/>
</dbReference>
<keyword evidence="7" id="KW-0808">Transferase</keyword>
<evidence type="ECO:0000256" key="2">
    <source>
        <dbReference type="ARBA" id="ARBA00009903"/>
    </source>
</evidence>
<feature type="domain" description="PAC" evidence="16">
    <location>
        <begin position="274"/>
        <end position="328"/>
    </location>
</feature>
<dbReference type="InterPro" id="IPR035965">
    <property type="entry name" value="PAS-like_dom_sf"/>
</dbReference>
<evidence type="ECO:0000256" key="10">
    <source>
        <dbReference type="ARBA" id="ARBA00022840"/>
    </source>
</evidence>
<reference evidence="18" key="1">
    <citation type="journal article" date="2015" name="Front. Plant Sci.">
        <title>The origin and evolution of phototropins.</title>
        <authorList>
            <person name="Li F.W."/>
            <person name="Rothfels C.J."/>
            <person name="Melkonian M."/>
            <person name="Villarreal J.C."/>
            <person name="Stevenson D.W."/>
            <person name="Graham S.W."/>
            <person name="Wong G.K."/>
            <person name="Mathews S."/>
            <person name="Pryer K.M."/>
        </authorList>
    </citation>
    <scope>NUCLEOTIDE SEQUENCE</scope>
</reference>
<keyword evidence="6" id="KW-0716">Sensory transduction</keyword>
<dbReference type="SMART" id="SM00220">
    <property type="entry name" value="S_TKc"/>
    <property type="match status" value="1"/>
</dbReference>
<evidence type="ECO:0000256" key="6">
    <source>
        <dbReference type="ARBA" id="ARBA00022606"/>
    </source>
</evidence>
<dbReference type="InterPro" id="IPR001610">
    <property type="entry name" value="PAC"/>
</dbReference>
<sequence length="764" mass="83550">MAMKEQGVWAPDQSSSLPLASKGLTMAMASLRHTFVVCDPDQPDCPITFASAGFYTMTGYSPDEVLGKNCRFLQGKDTDKAEVAKLAKATKEGERCSVKLLNYRKDGTPFWNFLTIAPVKLTNGKLSNIVGVQVDVTNKTEGTVSAYADGSGLPLLVKYDNRLQQRMDGMVSEVMSGVTDKLGAAAGSGANLPAPPVNRGGLDLATTLERIQQSFCISDPNLPDCPIVYASDTFIEFTGYAREEILGRNCRFLQGPDTDRRAVKEIRQAIDSEMECTVRLLNYTKGGQPFWNMFTLAPLRDEAGAVQFFVGLQMDVSKTGETSAFAAQEEQTSKTLAAGVGDSLKEISNTRDNIWAGIIPDEMPRYPHHRDDTKYILIQDLIRKHGKLNLSNFTPVKQLGRGDVGSVHLIKLKPTGTLFAMKMLLKQEMIERNKVHRVRTESYILHNTDHPFVAHAFTSFETPTAIHFILENCPGGELYELLALQPKRRFTEPVARFYCGEVLLALQYLHLLGLIYRDLKPENVLVQSNGHILLTDFDLSFSSNTEPQVVRASTLQGSRRGGGSGSSSSQRSKSRAMKAGGGDNPAFVMAEPVCLTNSFVGTEEYLSPEVINASGHNATVDWWELGIFLYELLTGSTPFRGKHREETFDNVLHADVQFPSEANDGPKLSPECKDCIMQLLHKDTSMRLGARHGAEDIMLHDFFADVDFALIRWETAPFVPKANGGGWKPSPGSSPPKPGAGGGGGSSSKAGGKVPDGGVFTMDD</sequence>
<comment type="catalytic activity">
    <reaction evidence="11">
        <text>L-threonyl-[protein] + ATP = O-phospho-L-threonyl-[protein] + ADP + H(+)</text>
        <dbReference type="Rhea" id="RHEA:46608"/>
        <dbReference type="Rhea" id="RHEA-COMP:11060"/>
        <dbReference type="Rhea" id="RHEA-COMP:11605"/>
        <dbReference type="ChEBI" id="CHEBI:15378"/>
        <dbReference type="ChEBI" id="CHEBI:30013"/>
        <dbReference type="ChEBI" id="CHEBI:30616"/>
        <dbReference type="ChEBI" id="CHEBI:61977"/>
        <dbReference type="ChEBI" id="CHEBI:456216"/>
        <dbReference type="EC" id="2.7.11.1"/>
    </reaction>
</comment>
<feature type="region of interest" description="Disordered" evidence="13">
    <location>
        <begin position="722"/>
        <end position="764"/>
    </location>
</feature>
<name>A0A126X3R2_9CHLO</name>
<comment type="cofactor">
    <cofactor evidence="1">
        <name>FMN</name>
        <dbReference type="ChEBI" id="CHEBI:58210"/>
    </cofactor>
</comment>
<dbReference type="EC" id="2.7.11.1" evidence="3"/>
<evidence type="ECO:0000256" key="13">
    <source>
        <dbReference type="SAM" id="MobiDB-lite"/>
    </source>
</evidence>
<evidence type="ECO:0000256" key="9">
    <source>
        <dbReference type="ARBA" id="ARBA00022777"/>
    </source>
</evidence>
<evidence type="ECO:0000313" key="17">
    <source>
        <dbReference type="EMBL" id="AML79328.1"/>
    </source>
</evidence>
<feature type="region of interest" description="Disordered" evidence="13">
    <location>
        <begin position="551"/>
        <end position="582"/>
    </location>
</feature>
<evidence type="ECO:0000256" key="8">
    <source>
        <dbReference type="ARBA" id="ARBA00022741"/>
    </source>
</evidence>
<reference evidence="17" key="3">
    <citation type="journal article" date="2016" name="Proc. Natl. Acad. Sci. U.S.A.">
        <title>Functional and topological diversity of LOV domain photoreceptors.</title>
        <authorList>
            <person name="Glantz S.T."/>
            <person name="Carpenter E.J."/>
            <person name="Melkonian M."/>
            <person name="Gardner K.H."/>
            <person name="Boyden E.S."/>
            <person name="Wong G.K."/>
            <person name="Chow B.Y."/>
        </authorList>
    </citation>
    <scope>NUCLEOTIDE SEQUENCE</scope>
    <source>
        <strain evidence="17">XOAL_2001410</strain>
    </source>
</reference>
<dbReference type="SMART" id="SM00091">
    <property type="entry name" value="PAS"/>
    <property type="match status" value="2"/>
</dbReference>
<evidence type="ECO:0000256" key="7">
    <source>
        <dbReference type="ARBA" id="ARBA00022679"/>
    </source>
</evidence>
<evidence type="ECO:0000313" key="18">
    <source>
        <dbReference type="EMBL" id="ANC96850.1"/>
    </source>
</evidence>
<feature type="domain" description="PAS" evidence="15">
    <location>
        <begin position="20"/>
        <end position="93"/>
    </location>
</feature>
<dbReference type="Gene3D" id="3.30.200.20">
    <property type="entry name" value="Phosphorylase Kinase, domain 1"/>
    <property type="match status" value="1"/>
</dbReference>
<dbReference type="AlphaFoldDB" id="A0A126X3R2"/>
<dbReference type="InterPro" id="IPR000014">
    <property type="entry name" value="PAS"/>
</dbReference>
<gene>
    <name evidence="18" type="primary">PHOT</name>
</gene>
<dbReference type="Gene3D" id="1.10.510.10">
    <property type="entry name" value="Transferase(Phosphotransferase) domain 1"/>
    <property type="match status" value="2"/>
</dbReference>
<dbReference type="GO" id="GO:0005524">
    <property type="term" value="F:ATP binding"/>
    <property type="evidence" value="ECO:0007669"/>
    <property type="project" value="UniProtKB-KW"/>
</dbReference>
<dbReference type="InterPro" id="IPR008271">
    <property type="entry name" value="Ser/Thr_kinase_AS"/>
</dbReference>
<feature type="domain" description="PAS" evidence="15">
    <location>
        <begin position="227"/>
        <end position="273"/>
    </location>
</feature>
<accession>A0A126X3R2</accession>
<comment type="similarity">
    <text evidence="2">Belongs to the protein kinase superfamily. AGC Ser/Thr protein kinase family.</text>
</comment>
<keyword evidence="8" id="KW-0547">Nucleotide-binding</keyword>
<dbReference type="FunFam" id="1.10.510.10:FF:000294">
    <property type="entry name" value="Serine/threonine-protein kinase OXI1"/>
    <property type="match status" value="1"/>
</dbReference>
<keyword evidence="5" id="KW-0157">Chromophore</keyword>
<comment type="catalytic activity">
    <reaction evidence="12">
        <text>L-seryl-[protein] + ATP = O-phospho-L-seryl-[protein] + ADP + H(+)</text>
        <dbReference type="Rhea" id="RHEA:17989"/>
        <dbReference type="Rhea" id="RHEA-COMP:9863"/>
        <dbReference type="Rhea" id="RHEA-COMP:11604"/>
        <dbReference type="ChEBI" id="CHEBI:15378"/>
        <dbReference type="ChEBI" id="CHEBI:29999"/>
        <dbReference type="ChEBI" id="CHEBI:30616"/>
        <dbReference type="ChEBI" id="CHEBI:83421"/>
        <dbReference type="ChEBI" id="CHEBI:456216"/>
        <dbReference type="EC" id="2.7.11.1"/>
    </reaction>
</comment>
<evidence type="ECO:0000256" key="4">
    <source>
        <dbReference type="ARBA" id="ARBA00022527"/>
    </source>
</evidence>
<evidence type="ECO:0000259" key="16">
    <source>
        <dbReference type="PROSITE" id="PS50113"/>
    </source>
</evidence>
<evidence type="ECO:0000256" key="5">
    <source>
        <dbReference type="ARBA" id="ARBA00022543"/>
    </source>
</evidence>
<keyword evidence="9" id="KW-0418">Kinase</keyword>
<feature type="domain" description="PAC" evidence="16">
    <location>
        <begin position="94"/>
        <end position="148"/>
    </location>
</feature>
<dbReference type="PROSITE" id="PS50011">
    <property type="entry name" value="PROTEIN_KINASE_DOM"/>
    <property type="match status" value="1"/>
</dbReference>
<dbReference type="InterPro" id="IPR000719">
    <property type="entry name" value="Prot_kinase_dom"/>
</dbReference>
<evidence type="ECO:0000256" key="12">
    <source>
        <dbReference type="ARBA" id="ARBA00048679"/>
    </source>
</evidence>
<dbReference type="PROSITE" id="PS50112">
    <property type="entry name" value="PAS"/>
    <property type="match status" value="2"/>
</dbReference>
<evidence type="ECO:0000259" key="15">
    <source>
        <dbReference type="PROSITE" id="PS50112"/>
    </source>
</evidence>
<dbReference type="SMART" id="SM00086">
    <property type="entry name" value="PAC"/>
    <property type="match status" value="2"/>
</dbReference>
<feature type="domain" description="Protein kinase" evidence="14">
    <location>
        <begin position="393"/>
        <end position="703"/>
    </location>
</feature>
<keyword evidence="5" id="KW-0675">Receptor</keyword>
<organism evidence="17">
    <name type="scientific">Dolichomastix tenuilepis</name>
    <dbReference type="NCBI Taxonomy" id="195969"/>
    <lineage>
        <taxon>Eukaryota</taxon>
        <taxon>Viridiplantae</taxon>
        <taxon>Chlorophyta</taxon>
        <taxon>Mamiellophyceae</taxon>
        <taxon>Dolichomastigales</taxon>
        <taxon>Dolichomastigaceae</taxon>
        <taxon>Dolichomastix</taxon>
    </lineage>
</organism>
<dbReference type="EMBL" id="KU701783">
    <property type="protein sequence ID" value="AML79328.1"/>
    <property type="molecule type" value="mRNA"/>
</dbReference>
<evidence type="ECO:0000256" key="3">
    <source>
        <dbReference type="ARBA" id="ARBA00012513"/>
    </source>
</evidence>
<evidence type="ECO:0000256" key="11">
    <source>
        <dbReference type="ARBA" id="ARBA00047899"/>
    </source>
</evidence>
<dbReference type="PROSITE" id="PS00108">
    <property type="entry name" value="PROTEIN_KINASE_ST"/>
    <property type="match status" value="1"/>
</dbReference>
<dbReference type="PANTHER" id="PTHR45637">
    <property type="entry name" value="FLIPPASE KINASE 1-RELATED"/>
    <property type="match status" value="1"/>
</dbReference>
<dbReference type="CDD" id="cd00130">
    <property type="entry name" value="PAS"/>
    <property type="match status" value="2"/>
</dbReference>